<dbReference type="InterPro" id="IPR050865">
    <property type="entry name" value="BEACH_Domain"/>
</dbReference>
<reference evidence="4 5" key="1">
    <citation type="submission" date="2019-07" db="EMBL/GenBank/DDBJ databases">
        <authorList>
            <person name="Jastrzebski P J."/>
            <person name="Paukszto L."/>
            <person name="Jastrzebski P J."/>
        </authorList>
    </citation>
    <scope>NUCLEOTIDE SEQUENCE [LARGE SCALE GENOMIC DNA]</scope>
    <source>
        <strain evidence="4 5">WMS-il1</strain>
    </source>
</reference>
<evidence type="ECO:0008006" key="6">
    <source>
        <dbReference type="Google" id="ProtNLM"/>
    </source>
</evidence>
<feature type="compositionally biased region" description="Polar residues" evidence="1">
    <location>
        <begin position="238"/>
        <end position="247"/>
    </location>
</feature>
<dbReference type="PANTHER" id="PTHR13743:SF162">
    <property type="entry name" value="NEUROBEACHIN"/>
    <property type="match status" value="1"/>
</dbReference>
<feature type="non-terminal residue" evidence="4">
    <location>
        <position position="1"/>
    </location>
</feature>
<evidence type="ECO:0000259" key="3">
    <source>
        <dbReference type="PROSITE" id="PS51783"/>
    </source>
</evidence>
<dbReference type="InterPro" id="IPR011993">
    <property type="entry name" value="PH-like_dom_sf"/>
</dbReference>
<dbReference type="SUPFAM" id="SSF81837">
    <property type="entry name" value="BEACH domain"/>
    <property type="match status" value="1"/>
</dbReference>
<dbReference type="PANTHER" id="PTHR13743">
    <property type="entry name" value="BEIGE/BEACH-RELATED"/>
    <property type="match status" value="1"/>
</dbReference>
<accession>A0A564XWL0</accession>
<dbReference type="SUPFAM" id="SSF50729">
    <property type="entry name" value="PH domain-like"/>
    <property type="match status" value="1"/>
</dbReference>
<evidence type="ECO:0000259" key="2">
    <source>
        <dbReference type="PROSITE" id="PS50197"/>
    </source>
</evidence>
<dbReference type="PROSITE" id="PS50197">
    <property type="entry name" value="BEACH"/>
    <property type="match status" value="1"/>
</dbReference>
<dbReference type="PROSITE" id="PS51783">
    <property type="entry name" value="PH_BEACH"/>
    <property type="match status" value="1"/>
</dbReference>
<proteinExistence type="predicted"/>
<dbReference type="SMART" id="SM01026">
    <property type="entry name" value="Beach"/>
    <property type="match status" value="1"/>
</dbReference>
<dbReference type="Pfam" id="PF14844">
    <property type="entry name" value="PH_BEACH"/>
    <property type="match status" value="1"/>
</dbReference>
<name>A0A564XWL0_HYMDI</name>
<dbReference type="EMBL" id="CABIJS010000015">
    <property type="protein sequence ID" value="VUZ39415.1"/>
    <property type="molecule type" value="Genomic_DNA"/>
</dbReference>
<dbReference type="GO" id="GO:0019901">
    <property type="term" value="F:protein kinase binding"/>
    <property type="evidence" value="ECO:0007669"/>
    <property type="project" value="TreeGrafter"/>
</dbReference>
<dbReference type="GO" id="GO:0008104">
    <property type="term" value="P:intracellular protein localization"/>
    <property type="evidence" value="ECO:0007669"/>
    <property type="project" value="TreeGrafter"/>
</dbReference>
<dbReference type="InterPro" id="IPR023362">
    <property type="entry name" value="PH-BEACH_dom"/>
</dbReference>
<feature type="domain" description="BEACH" evidence="2">
    <location>
        <begin position="79"/>
        <end position="287"/>
    </location>
</feature>
<evidence type="ECO:0000313" key="4">
    <source>
        <dbReference type="EMBL" id="VUZ39415.1"/>
    </source>
</evidence>
<dbReference type="Pfam" id="PF02138">
    <property type="entry name" value="Beach"/>
    <property type="match status" value="1"/>
</dbReference>
<dbReference type="Gene3D" id="1.10.1540.10">
    <property type="entry name" value="BEACH domain"/>
    <property type="match status" value="1"/>
</dbReference>
<dbReference type="GO" id="GO:0005829">
    <property type="term" value="C:cytosol"/>
    <property type="evidence" value="ECO:0007669"/>
    <property type="project" value="TreeGrafter"/>
</dbReference>
<dbReference type="Proteomes" id="UP000321570">
    <property type="component" value="Unassembled WGS sequence"/>
</dbReference>
<sequence>VLAYTGNLYSKWSFGEIRAVFTRRHLLCPIALEIFLTTRTSIMFALPDEATVRRVVYALPPVGIGIRYGVPQSHQISLAPGRQHLALSQATQRWQRREMSNFDYLMCLNTLAGRSFNDLNQYPIFPWVLSNYTSKHLDLNEPANYRDLSKPVGALSPARKAFFDERYADWDDPTQPAFHYGTHYSTAAFVLNYLIRLEPFTTMFLNMQVSCNDHQPEPSLRRPMLQEEGCEGKKEMKPSSSLTSPHTNTEEDGSNATTAPTETVEEEEIKSSEMDTELNRPILLSGN</sequence>
<dbReference type="InterPro" id="IPR036372">
    <property type="entry name" value="BEACH_dom_sf"/>
</dbReference>
<feature type="domain" description="BEACH-type PH" evidence="3">
    <location>
        <begin position="1"/>
        <end position="60"/>
    </location>
</feature>
<organism evidence="4 5">
    <name type="scientific">Hymenolepis diminuta</name>
    <name type="common">Rat tapeworm</name>
    <dbReference type="NCBI Taxonomy" id="6216"/>
    <lineage>
        <taxon>Eukaryota</taxon>
        <taxon>Metazoa</taxon>
        <taxon>Spiralia</taxon>
        <taxon>Lophotrochozoa</taxon>
        <taxon>Platyhelminthes</taxon>
        <taxon>Cestoda</taxon>
        <taxon>Eucestoda</taxon>
        <taxon>Cyclophyllidea</taxon>
        <taxon>Hymenolepididae</taxon>
        <taxon>Hymenolepis</taxon>
    </lineage>
</organism>
<protein>
    <recommendedName>
        <fullName evidence="6">BEACH domain-containing protein</fullName>
    </recommendedName>
</protein>
<keyword evidence="5" id="KW-1185">Reference proteome</keyword>
<gene>
    <name evidence="4" type="ORF">WMSIL1_LOCUS711</name>
</gene>
<dbReference type="InterPro" id="IPR000409">
    <property type="entry name" value="BEACH_dom"/>
</dbReference>
<dbReference type="GO" id="GO:0016020">
    <property type="term" value="C:membrane"/>
    <property type="evidence" value="ECO:0007669"/>
    <property type="project" value="TreeGrafter"/>
</dbReference>
<evidence type="ECO:0000256" key="1">
    <source>
        <dbReference type="SAM" id="MobiDB-lite"/>
    </source>
</evidence>
<feature type="region of interest" description="Disordered" evidence="1">
    <location>
        <begin position="228"/>
        <end position="287"/>
    </location>
</feature>
<evidence type="ECO:0000313" key="5">
    <source>
        <dbReference type="Proteomes" id="UP000321570"/>
    </source>
</evidence>
<dbReference type="Gene3D" id="2.30.29.30">
    <property type="entry name" value="Pleckstrin-homology domain (PH domain)/Phosphotyrosine-binding domain (PTB)"/>
    <property type="match status" value="1"/>
</dbReference>
<dbReference type="AlphaFoldDB" id="A0A564XWL0"/>